<dbReference type="PANTHER" id="PTHR42648:SF28">
    <property type="entry name" value="TRANSPOSON-ENCODED PROTEIN WITH RIBONUCLEASE H-LIKE AND RETROVIRUS ZINC FINGER-LIKE DOMAINS"/>
    <property type="match status" value="1"/>
</dbReference>
<evidence type="ECO:0000259" key="2">
    <source>
        <dbReference type="Pfam" id="PF25597"/>
    </source>
</evidence>
<protein>
    <recommendedName>
        <fullName evidence="2">Retroviral polymerase SH3-like domain-containing protein</fullName>
    </recommendedName>
</protein>
<dbReference type="InterPro" id="IPR057670">
    <property type="entry name" value="SH3_retrovirus"/>
</dbReference>
<feature type="transmembrane region" description="Helical" evidence="1">
    <location>
        <begin position="274"/>
        <end position="293"/>
    </location>
</feature>
<sequence length="405" mass="46763">MKTAVAMINLSPSVPLDFDVPNRVWKGKDVSYAHLRVFGCRAFVHVPRDERSKLDSKTKQCIFLGSEDDEFGYRLWDPKEKKIVRSRDVIFFEDQTIEDFEQKEKTESTTFIPSNSNPIPTPQLPLMPANHGGDLQNDDNGGFLNEPLVGDAESTNDEIDIIPEQVMQEAPDEPQLRRSGVIQSNLRQRLAVFFRVIDEIDVKYHHNDKTEQLRLAEQEPMTGLDLSGNELHGQIPSGITERLPYTHLWRAINKLLINDEKSANRKFKDSFKSGFMIGYVFWMTSTIVVFTSYRVPWMYVGKRNNKITVAEMISSMIPKKQRRAEERQECRLFDRLHSVEAQKKILEWPLRVKIAVGVARGLAWLQCPREAMLRISTKSSRVISDFWEMAFVKEDVHGYGVRESE</sequence>
<evidence type="ECO:0000256" key="1">
    <source>
        <dbReference type="SAM" id="Phobius"/>
    </source>
</evidence>
<dbReference type="Proteomes" id="UP000886885">
    <property type="component" value="Chromosome 7A"/>
</dbReference>
<dbReference type="EMBL" id="JAAWWB010000013">
    <property type="protein sequence ID" value="KAG6768808.1"/>
    <property type="molecule type" value="Genomic_DNA"/>
</dbReference>
<name>A0A8X7ZD87_POPTO</name>
<dbReference type="InterPro" id="IPR039537">
    <property type="entry name" value="Retrotran_Ty1/copia-like"/>
</dbReference>
<dbReference type="AlphaFoldDB" id="A0A8X7ZD87"/>
<keyword evidence="4" id="KW-1185">Reference proteome</keyword>
<dbReference type="Pfam" id="PF25597">
    <property type="entry name" value="SH3_retrovirus"/>
    <property type="match status" value="1"/>
</dbReference>
<proteinExistence type="predicted"/>
<feature type="domain" description="Retroviral polymerase SH3-like" evidence="2">
    <location>
        <begin position="40"/>
        <end position="102"/>
    </location>
</feature>
<evidence type="ECO:0000313" key="3">
    <source>
        <dbReference type="EMBL" id="KAG6768808.1"/>
    </source>
</evidence>
<keyword evidence="1" id="KW-0812">Transmembrane</keyword>
<comment type="caution">
    <text evidence="3">The sequence shown here is derived from an EMBL/GenBank/DDBJ whole genome shotgun (WGS) entry which is preliminary data.</text>
</comment>
<dbReference type="OrthoDB" id="1721964at2759"/>
<organism evidence="3 4">
    <name type="scientific">Populus tomentosa</name>
    <name type="common">Chinese white poplar</name>
    <dbReference type="NCBI Taxonomy" id="118781"/>
    <lineage>
        <taxon>Eukaryota</taxon>
        <taxon>Viridiplantae</taxon>
        <taxon>Streptophyta</taxon>
        <taxon>Embryophyta</taxon>
        <taxon>Tracheophyta</taxon>
        <taxon>Spermatophyta</taxon>
        <taxon>Magnoliopsida</taxon>
        <taxon>eudicotyledons</taxon>
        <taxon>Gunneridae</taxon>
        <taxon>Pentapetalae</taxon>
        <taxon>rosids</taxon>
        <taxon>fabids</taxon>
        <taxon>Malpighiales</taxon>
        <taxon>Salicaceae</taxon>
        <taxon>Saliceae</taxon>
        <taxon>Populus</taxon>
    </lineage>
</organism>
<accession>A0A8X7ZD87</accession>
<reference evidence="3" key="1">
    <citation type="journal article" date="2020" name="bioRxiv">
        <title>Hybrid origin of Populus tomentosa Carr. identified through genome sequencing and phylogenomic analysis.</title>
        <authorList>
            <person name="An X."/>
            <person name="Gao K."/>
            <person name="Chen Z."/>
            <person name="Li J."/>
            <person name="Yang X."/>
            <person name="Yang X."/>
            <person name="Zhou J."/>
            <person name="Guo T."/>
            <person name="Zhao T."/>
            <person name="Huang S."/>
            <person name="Miao D."/>
            <person name="Khan W.U."/>
            <person name="Rao P."/>
            <person name="Ye M."/>
            <person name="Lei B."/>
            <person name="Liao W."/>
            <person name="Wang J."/>
            <person name="Ji L."/>
            <person name="Li Y."/>
            <person name="Guo B."/>
            <person name="Mustafa N.S."/>
            <person name="Li S."/>
            <person name="Yun Q."/>
            <person name="Keller S.R."/>
            <person name="Mao J."/>
            <person name="Zhang R."/>
            <person name="Strauss S.H."/>
        </authorList>
    </citation>
    <scope>NUCLEOTIDE SEQUENCE</scope>
    <source>
        <strain evidence="3">GM15</strain>
        <tissue evidence="3">Leaf</tissue>
    </source>
</reference>
<dbReference type="PANTHER" id="PTHR42648">
    <property type="entry name" value="TRANSPOSASE, PUTATIVE-RELATED"/>
    <property type="match status" value="1"/>
</dbReference>
<evidence type="ECO:0000313" key="4">
    <source>
        <dbReference type="Proteomes" id="UP000886885"/>
    </source>
</evidence>
<keyword evidence="1" id="KW-1133">Transmembrane helix</keyword>
<keyword evidence="1" id="KW-0472">Membrane</keyword>
<gene>
    <name evidence="3" type="ORF">POTOM_027737</name>
</gene>